<dbReference type="HOGENOM" id="CLU_151167_0_0_7"/>
<evidence type="ECO:0000313" key="3">
    <source>
        <dbReference type="Proteomes" id="UP000007844"/>
    </source>
</evidence>
<feature type="transmembrane region" description="Helical" evidence="1">
    <location>
        <begin position="98"/>
        <end position="121"/>
    </location>
</feature>
<dbReference type="KEGG" id="daf:Desaf_2470"/>
<dbReference type="STRING" id="690850.Desaf_2470"/>
<gene>
    <name evidence="2" type="ORF">Desaf_2470</name>
</gene>
<keyword evidence="3" id="KW-1185">Reference proteome</keyword>
<dbReference type="RefSeq" id="WP_014260492.1">
    <property type="nucleotide sequence ID" value="NC_016629.1"/>
</dbReference>
<proteinExistence type="predicted"/>
<keyword evidence="1" id="KW-0812">Transmembrane</keyword>
<dbReference type="Proteomes" id="UP000007844">
    <property type="component" value="Chromosome"/>
</dbReference>
<name>F3YZ37_DESAF</name>
<organism evidence="2 3">
    <name type="scientific">Desulfocurvibacter africanus subsp. africanus str. Walvis Bay</name>
    <dbReference type="NCBI Taxonomy" id="690850"/>
    <lineage>
        <taxon>Bacteria</taxon>
        <taxon>Pseudomonadati</taxon>
        <taxon>Thermodesulfobacteriota</taxon>
        <taxon>Desulfovibrionia</taxon>
        <taxon>Desulfovibrionales</taxon>
        <taxon>Desulfovibrionaceae</taxon>
        <taxon>Desulfocurvibacter</taxon>
    </lineage>
</organism>
<keyword evidence="1" id="KW-1133">Transmembrane helix</keyword>
<keyword evidence="1" id="KW-0472">Membrane</keyword>
<accession>F3YZ37</accession>
<reference evidence="2 3" key="1">
    <citation type="journal article" date="2011" name="J. Bacteriol.">
        <title>Genome sequence of the mercury-methylating and pleomorphic Desulfovibrio africanus Strain Walvis Bay.</title>
        <authorList>
            <person name="Brown S.D."/>
            <person name="Wall J.D."/>
            <person name="Kucken A.M."/>
            <person name="Gilmour C.C."/>
            <person name="Podar M."/>
            <person name="Brandt C.C."/>
            <person name="Teshima H."/>
            <person name="Detter J.C."/>
            <person name="Han C.S."/>
            <person name="Land M.L."/>
            <person name="Lucas S."/>
            <person name="Han J."/>
            <person name="Pennacchio L."/>
            <person name="Nolan M."/>
            <person name="Pitluck S."/>
            <person name="Woyke T."/>
            <person name="Goodwin L."/>
            <person name="Palumbo A.V."/>
            <person name="Elias D.A."/>
        </authorList>
    </citation>
    <scope>NUCLEOTIDE SEQUENCE [LARGE SCALE GENOMIC DNA]</scope>
    <source>
        <strain evidence="2 3">Walvis Bay</strain>
    </source>
</reference>
<dbReference type="eggNOG" id="ENOG5032U1K">
    <property type="taxonomic scope" value="Bacteria"/>
</dbReference>
<feature type="transmembrane region" description="Helical" evidence="1">
    <location>
        <begin position="128"/>
        <end position="149"/>
    </location>
</feature>
<feature type="transmembrane region" description="Helical" evidence="1">
    <location>
        <begin position="33"/>
        <end position="54"/>
    </location>
</feature>
<protein>
    <recommendedName>
        <fullName evidence="4">DUF1634 domain-containing protein</fullName>
    </recommendedName>
</protein>
<evidence type="ECO:0000313" key="2">
    <source>
        <dbReference type="EMBL" id="EGJ50793.1"/>
    </source>
</evidence>
<evidence type="ECO:0000256" key="1">
    <source>
        <dbReference type="SAM" id="Phobius"/>
    </source>
</evidence>
<dbReference type="EMBL" id="CP003221">
    <property type="protein sequence ID" value="EGJ50793.1"/>
    <property type="molecule type" value="Genomic_DNA"/>
</dbReference>
<evidence type="ECO:0008006" key="4">
    <source>
        <dbReference type="Google" id="ProtNLM"/>
    </source>
</evidence>
<dbReference type="AlphaFoldDB" id="F3YZ37"/>
<sequence>MTTIKKNIDTKGRETVMADSTKASPEQITYANLLFYGCWGSLALMAVTYAIYVFGLLDLYLPIPKVIELWSQSVGTYLREGNVPNGWGWLTLITHGDFINFLGIAILAGMTLVCFIPLAIAYAKKKDFLYFGIAIAEILILAFAASGIVGGGAH</sequence>